<protein>
    <submittedName>
        <fullName evidence="4">Exopolysaccharide biosynthesis protein, sugar transferase</fullName>
    </submittedName>
</protein>
<evidence type="ECO:0000313" key="4">
    <source>
        <dbReference type="EMBL" id="NMM95474.1"/>
    </source>
</evidence>
<comment type="caution">
    <text evidence="4">The sequence shown here is derived from an EMBL/GenBank/DDBJ whole genome shotgun (WGS) entry which is preliminary data.</text>
</comment>
<keyword evidence="1" id="KW-0328">Glycosyltransferase</keyword>
<accession>A0A7Y0ES95</accession>
<dbReference type="CDD" id="cd00761">
    <property type="entry name" value="Glyco_tranf_GTA_type"/>
    <property type="match status" value="1"/>
</dbReference>
<evidence type="ECO:0000256" key="1">
    <source>
        <dbReference type="ARBA" id="ARBA00022676"/>
    </source>
</evidence>
<dbReference type="PANTHER" id="PTHR22916">
    <property type="entry name" value="GLYCOSYLTRANSFERASE"/>
    <property type="match status" value="1"/>
</dbReference>
<dbReference type="EMBL" id="JAAIIF010000003">
    <property type="protein sequence ID" value="NMM95474.1"/>
    <property type="molecule type" value="Genomic_DNA"/>
</dbReference>
<gene>
    <name evidence="4" type="ORF">G1C98_0210</name>
</gene>
<dbReference type="GO" id="GO:0016757">
    <property type="term" value="F:glycosyltransferase activity"/>
    <property type="evidence" value="ECO:0007669"/>
    <property type="project" value="UniProtKB-KW"/>
</dbReference>
<keyword evidence="5" id="KW-1185">Reference proteome</keyword>
<dbReference type="InterPro" id="IPR001173">
    <property type="entry name" value="Glyco_trans_2-like"/>
</dbReference>
<dbReference type="SUPFAM" id="SSF53448">
    <property type="entry name" value="Nucleotide-diphospho-sugar transferases"/>
    <property type="match status" value="1"/>
</dbReference>
<organism evidence="4 5">
    <name type="scientific">Bifidobacterium erythrocebi</name>
    <dbReference type="NCBI Taxonomy" id="2675325"/>
    <lineage>
        <taxon>Bacteria</taxon>
        <taxon>Bacillati</taxon>
        <taxon>Actinomycetota</taxon>
        <taxon>Actinomycetes</taxon>
        <taxon>Bifidobacteriales</taxon>
        <taxon>Bifidobacteriaceae</taxon>
        <taxon>Bifidobacterium</taxon>
    </lineage>
</organism>
<dbReference type="Proteomes" id="UP000529710">
    <property type="component" value="Unassembled WGS sequence"/>
</dbReference>
<dbReference type="AlphaFoldDB" id="A0A7Y0ES95"/>
<sequence length="333" mass="37212">MGESTTDTMVSVIVPVYNVSMYLADCLESIKNQRHHNLEVILIDDGSTDDSGTICDTYASQDNRFRVIHQENAGLSAARNAGTAIASAPWLIYIDSDDIVSENYISDLLAAAISNNADSASCRFMLVNEKDHCLVPEQTKQSLMVVPPETAVCELLSEKKASTSAWGKLAKTPLWLRNPFPEGRKFEDMPVTWKVLASSRKVAIIDSRLYGYRKRNDSISQNKSASLQSIEDYHQSIAQINDEIPKKMPGREILHALHFRSCLEYCRLLAMSDHVNSQSDNETDKLHVIVSDAKHYLRRFACSALMDMHSPILQRVRIAIIACLPGLAPKLCR</sequence>
<feature type="domain" description="Glycosyltransferase 2-like" evidence="3">
    <location>
        <begin position="11"/>
        <end position="131"/>
    </location>
</feature>
<dbReference type="InterPro" id="IPR029044">
    <property type="entry name" value="Nucleotide-diphossugar_trans"/>
</dbReference>
<evidence type="ECO:0000313" key="5">
    <source>
        <dbReference type="Proteomes" id="UP000529710"/>
    </source>
</evidence>
<dbReference type="Pfam" id="PF00535">
    <property type="entry name" value="Glycos_transf_2"/>
    <property type="match status" value="1"/>
</dbReference>
<dbReference type="RefSeq" id="WP_169078430.1">
    <property type="nucleotide sequence ID" value="NZ_JAAIIF010000003.1"/>
</dbReference>
<dbReference type="PANTHER" id="PTHR22916:SF51">
    <property type="entry name" value="GLYCOSYLTRANSFERASE EPSH-RELATED"/>
    <property type="match status" value="1"/>
</dbReference>
<dbReference type="Gene3D" id="3.90.550.10">
    <property type="entry name" value="Spore Coat Polysaccharide Biosynthesis Protein SpsA, Chain A"/>
    <property type="match status" value="1"/>
</dbReference>
<reference evidence="4 5" key="1">
    <citation type="submission" date="2020-02" db="EMBL/GenBank/DDBJ databases">
        <title>Characterization of phylogenetic diversity of novel bifidobacterial species isolated in Czech ZOOs.</title>
        <authorList>
            <person name="Lugli G.A."/>
            <person name="Vera N.B."/>
            <person name="Ventura M."/>
        </authorList>
    </citation>
    <scope>NUCLEOTIDE SEQUENCE [LARGE SCALE GENOMIC DNA]</scope>
    <source>
        <strain evidence="4 5">DSM 109960</strain>
    </source>
</reference>
<keyword evidence="2 4" id="KW-0808">Transferase</keyword>
<evidence type="ECO:0000259" key="3">
    <source>
        <dbReference type="Pfam" id="PF00535"/>
    </source>
</evidence>
<evidence type="ECO:0000256" key="2">
    <source>
        <dbReference type="ARBA" id="ARBA00022679"/>
    </source>
</evidence>
<proteinExistence type="predicted"/>
<name>A0A7Y0ES95_9BIFI</name>